<name>A0A944GTJ2_9HYPH</name>
<keyword evidence="3" id="KW-0966">Cell projection</keyword>
<evidence type="ECO:0000313" key="3">
    <source>
        <dbReference type="EMBL" id="MBS8260586.1"/>
    </source>
</evidence>
<keyword evidence="3" id="KW-0969">Cilium</keyword>
<feature type="compositionally biased region" description="Gly residues" evidence="1">
    <location>
        <begin position="210"/>
        <end position="219"/>
    </location>
</feature>
<feature type="region of interest" description="Disordered" evidence="1">
    <location>
        <begin position="156"/>
        <end position="248"/>
    </location>
</feature>
<sequence length="681" mass="67396">MLPIGMFTDVSASALESAAGVVPFSGAKEVAGAFRSFLAEGEGTSSPETASLASSLEGRLTPADGQSVGVVGGKPFGEQALGAELSALLGEGEAPVGGEIDSAVVPEDAAPNEEESADIAPEDLVVSPDVPQVGEEHLQGPPAAALGGAVVPSRVSVARPGDASDGRGVGPAGADAAGAGAGAGALGADQSASGDAGAERPGLASSAGQVGAGAPGDAGKGSSLPAQAQAARVAVSPDGQLVNGREGRVDSTFSATALKDQTARQGNESMRFEAGNGSLRSAESESDVPAAARALATAASAAAGDEPLSAGRPAELQAAAAVATEPVARRWKTDLPEIARASTAPQPKSAPSAAASDPVIVPGALVEDGALAEVDLRASGEASKAAGQTNPNVNETIAAGSPAPKAMGAEARVAGNGSASASASDEMAQGLEVEAAIDESGRDLSGRPQVGEARADSATRANGAPPPAGNTPESGASGATAQSSAAFAAAAAGTLGLEQEAGGDEELDLAFDVKSFAKGELTGSTRADSAQATSRMTNNPVAAQVAGAIARNLQDGHTRFQMRFDPPELGRVDVNMKMAADGSVQAHLIVERPETLDMFMRDQRSLERALEAAGLNTDSESLQFSLKQEGEQGFASSQGDEGGFPEGRGDNEEAASAEDAATEQVTQIYLANNTSGLDIRI</sequence>
<dbReference type="InterPro" id="IPR021136">
    <property type="entry name" value="Flagellar_hook_control-like_C"/>
</dbReference>
<feature type="region of interest" description="Disordered" evidence="1">
    <location>
        <begin position="382"/>
        <end position="412"/>
    </location>
</feature>
<dbReference type="EMBL" id="QTKU01000002">
    <property type="protein sequence ID" value="MBS8260586.1"/>
    <property type="molecule type" value="Genomic_DNA"/>
</dbReference>
<dbReference type="AlphaFoldDB" id="A0A944GTJ2"/>
<dbReference type="Gene3D" id="3.30.750.140">
    <property type="match status" value="1"/>
</dbReference>
<feature type="compositionally biased region" description="Polar residues" evidence="1">
    <location>
        <begin position="386"/>
        <end position="395"/>
    </location>
</feature>
<evidence type="ECO:0000259" key="2">
    <source>
        <dbReference type="Pfam" id="PF02120"/>
    </source>
</evidence>
<dbReference type="InterPro" id="IPR038610">
    <property type="entry name" value="FliK-like_C_sf"/>
</dbReference>
<reference evidence="3" key="1">
    <citation type="submission" date="2018-08" db="EMBL/GenBank/DDBJ databases">
        <authorList>
            <person name="Jin W."/>
            <person name="Wang H."/>
            <person name="Yang Y."/>
            <person name="Li M."/>
            <person name="Liu J."/>
        </authorList>
    </citation>
    <scope>NUCLEOTIDE SEQUENCE</scope>
    <source>
        <strain evidence="3">AESS21</strain>
    </source>
</reference>
<feature type="compositionally biased region" description="Low complexity" evidence="1">
    <location>
        <begin position="186"/>
        <end position="196"/>
    </location>
</feature>
<feature type="region of interest" description="Disordered" evidence="1">
    <location>
        <begin position="438"/>
        <end position="481"/>
    </location>
</feature>
<comment type="caution">
    <text evidence="3">The sequence shown here is derived from an EMBL/GenBank/DDBJ whole genome shotgun (WGS) entry which is preliminary data.</text>
</comment>
<proteinExistence type="predicted"/>
<dbReference type="RefSeq" id="WP_213216092.1">
    <property type="nucleotide sequence ID" value="NZ_QTKU01000002.1"/>
</dbReference>
<dbReference type="Pfam" id="PF02120">
    <property type="entry name" value="Flg_hook"/>
    <property type="match status" value="1"/>
</dbReference>
<dbReference type="CDD" id="cd17470">
    <property type="entry name" value="T3SS_Flik_C"/>
    <property type="match status" value="1"/>
</dbReference>
<feature type="domain" description="Flagellar hook-length control protein-like C-terminal" evidence="2">
    <location>
        <begin position="549"/>
        <end position="630"/>
    </location>
</feature>
<feature type="compositionally biased region" description="Low complexity" evidence="1">
    <location>
        <begin position="470"/>
        <end position="481"/>
    </location>
</feature>
<reference evidence="3" key="2">
    <citation type="journal article" date="2021" name="Microorganisms">
        <title>Bacterial Dimethylsulfoniopropionate Biosynthesis in the East China Sea.</title>
        <authorList>
            <person name="Liu J."/>
            <person name="Zhang Y."/>
            <person name="Liu J."/>
            <person name="Zhong H."/>
            <person name="Williams B.T."/>
            <person name="Zheng Y."/>
            <person name="Curson A.R.J."/>
            <person name="Sun C."/>
            <person name="Sun H."/>
            <person name="Song D."/>
            <person name="Wagner Mackenzie B."/>
            <person name="Bermejo Martinez A."/>
            <person name="Todd J.D."/>
            <person name="Zhang X.H."/>
        </authorList>
    </citation>
    <scope>NUCLEOTIDE SEQUENCE</scope>
    <source>
        <strain evidence="3">AESS21</strain>
    </source>
</reference>
<protein>
    <submittedName>
        <fullName evidence="3">Flagellar hook-length control protein FliK</fullName>
    </submittedName>
</protein>
<organism evidence="3 4">
    <name type="scientific">Roseibium polysiphoniae</name>
    <dbReference type="NCBI Taxonomy" id="2571221"/>
    <lineage>
        <taxon>Bacteria</taxon>
        <taxon>Pseudomonadati</taxon>
        <taxon>Pseudomonadota</taxon>
        <taxon>Alphaproteobacteria</taxon>
        <taxon>Hyphomicrobiales</taxon>
        <taxon>Stappiaceae</taxon>
        <taxon>Roseibium</taxon>
    </lineage>
</organism>
<evidence type="ECO:0000256" key="1">
    <source>
        <dbReference type="SAM" id="MobiDB-lite"/>
    </source>
</evidence>
<feature type="region of interest" description="Disordered" evidence="1">
    <location>
        <begin position="627"/>
        <end position="664"/>
    </location>
</feature>
<evidence type="ECO:0000313" key="4">
    <source>
        <dbReference type="Proteomes" id="UP000705379"/>
    </source>
</evidence>
<keyword evidence="3" id="KW-0282">Flagellum</keyword>
<gene>
    <name evidence="3" type="ORF">DYI23_10180</name>
</gene>
<accession>A0A944GTJ2</accession>
<dbReference type="Proteomes" id="UP000705379">
    <property type="component" value="Unassembled WGS sequence"/>
</dbReference>